<evidence type="ECO:0000313" key="3">
    <source>
        <dbReference type="EMBL" id="RSL57371.1"/>
    </source>
</evidence>
<dbReference type="Proteomes" id="UP000288168">
    <property type="component" value="Unassembled WGS sequence"/>
</dbReference>
<feature type="region of interest" description="Disordered" evidence="1">
    <location>
        <begin position="103"/>
        <end position="125"/>
    </location>
</feature>
<keyword evidence="2" id="KW-0472">Membrane</keyword>
<name>A0A428PWI2_9HYPO</name>
<protein>
    <submittedName>
        <fullName evidence="3">Uncharacterized protein</fullName>
    </submittedName>
</protein>
<feature type="transmembrane region" description="Helical" evidence="2">
    <location>
        <begin position="12"/>
        <end position="32"/>
    </location>
</feature>
<sequence length="125" mass="13906">MLIFSSSICIRSSLVELLIVACCCLIFISRVIDHHPAHTPLPSLFTPFILYLTFKPPSQILRARGFRFLGSLQTHHGRHFVYQQNIGEPRTCLTSWSDASNGSAGTRTSAAPLPSHEPCHASYVR</sequence>
<dbReference type="EMBL" id="NKCI01000082">
    <property type="protein sequence ID" value="RSL57371.1"/>
    <property type="molecule type" value="Genomic_DNA"/>
</dbReference>
<dbReference type="OrthoDB" id="10386767at2759"/>
<keyword evidence="4" id="KW-1185">Reference proteome</keyword>
<keyword evidence="2" id="KW-1133">Transmembrane helix</keyword>
<evidence type="ECO:0000256" key="1">
    <source>
        <dbReference type="SAM" id="MobiDB-lite"/>
    </source>
</evidence>
<evidence type="ECO:0000256" key="2">
    <source>
        <dbReference type="SAM" id="Phobius"/>
    </source>
</evidence>
<evidence type="ECO:0000313" key="4">
    <source>
        <dbReference type="Proteomes" id="UP000288168"/>
    </source>
</evidence>
<comment type="caution">
    <text evidence="3">The sequence shown here is derived from an EMBL/GenBank/DDBJ whole genome shotgun (WGS) entry which is preliminary data.</text>
</comment>
<gene>
    <name evidence="3" type="ORF">CEP54_008335</name>
</gene>
<reference evidence="3 4" key="1">
    <citation type="submission" date="2017-06" db="EMBL/GenBank/DDBJ databases">
        <title>Comparative genomic analysis of Ambrosia Fusariam Clade fungi.</title>
        <authorList>
            <person name="Stajich J.E."/>
            <person name="Carrillo J."/>
            <person name="Kijimoto T."/>
            <person name="Eskalen A."/>
            <person name="O'Donnell K."/>
            <person name="Kasson M."/>
        </authorList>
    </citation>
    <scope>NUCLEOTIDE SEQUENCE [LARGE SCALE GENOMIC DNA]</scope>
    <source>
        <strain evidence="3 4">NRRL62584</strain>
    </source>
</reference>
<keyword evidence="2" id="KW-0812">Transmembrane</keyword>
<feature type="transmembrane region" description="Helical" evidence="2">
    <location>
        <begin position="38"/>
        <end position="54"/>
    </location>
</feature>
<accession>A0A428PWI2</accession>
<organism evidence="3 4">
    <name type="scientific">Fusarium duplospermum</name>
    <dbReference type="NCBI Taxonomy" id="1325734"/>
    <lineage>
        <taxon>Eukaryota</taxon>
        <taxon>Fungi</taxon>
        <taxon>Dikarya</taxon>
        <taxon>Ascomycota</taxon>
        <taxon>Pezizomycotina</taxon>
        <taxon>Sordariomycetes</taxon>
        <taxon>Hypocreomycetidae</taxon>
        <taxon>Hypocreales</taxon>
        <taxon>Nectriaceae</taxon>
        <taxon>Fusarium</taxon>
        <taxon>Fusarium solani species complex</taxon>
    </lineage>
</organism>
<dbReference type="AlphaFoldDB" id="A0A428PWI2"/>
<proteinExistence type="predicted"/>